<protein>
    <submittedName>
        <fullName evidence="1">Uncharacterized protein</fullName>
    </submittedName>
</protein>
<proteinExistence type="predicted"/>
<comment type="caution">
    <text evidence="1">The sequence shown here is derived from an EMBL/GenBank/DDBJ whole genome shotgun (WGS) entry which is preliminary data.</text>
</comment>
<dbReference type="EMBL" id="JABXBU010002227">
    <property type="protein sequence ID" value="KAF8773365.1"/>
    <property type="molecule type" value="Genomic_DNA"/>
</dbReference>
<sequence length="187" mass="21647">MQLILELESRKKWERICCSRFSFIYISSFDWPRVEKSNSVAWKALIKFFSSQPCARSCQSSLDSNALTKYSGHVYKICIKGGTQHSAGIFCRIMCCLPVFQEMVVKEEYSDDMNIPEEIDDITLKCGTCENVIWDYEELHVLDCGCVHHLLCLLEDLYTLMLCPECKAPLQGWDYLILISEKELMEV</sequence>
<accession>A0A8T0ELG5</accession>
<keyword evidence="2" id="KW-1185">Reference proteome</keyword>
<dbReference type="AlphaFoldDB" id="A0A8T0ELG5"/>
<reference evidence="1" key="1">
    <citation type="journal article" date="2020" name="bioRxiv">
        <title>Chromosome-level reference genome of the European wasp spider Argiope bruennichi: a resource for studies on range expansion and evolutionary adaptation.</title>
        <authorList>
            <person name="Sheffer M.M."/>
            <person name="Hoppe A."/>
            <person name="Krehenwinkel H."/>
            <person name="Uhl G."/>
            <person name="Kuss A.W."/>
            <person name="Jensen L."/>
            <person name="Jensen C."/>
            <person name="Gillespie R.G."/>
            <person name="Hoff K.J."/>
            <person name="Prost S."/>
        </authorList>
    </citation>
    <scope>NUCLEOTIDE SEQUENCE</scope>
</reference>
<evidence type="ECO:0000313" key="1">
    <source>
        <dbReference type="EMBL" id="KAF8773365.1"/>
    </source>
</evidence>
<dbReference type="Proteomes" id="UP000807504">
    <property type="component" value="Unassembled WGS sequence"/>
</dbReference>
<dbReference type="SUPFAM" id="SSF57850">
    <property type="entry name" value="RING/U-box"/>
    <property type="match status" value="1"/>
</dbReference>
<organism evidence="1 2">
    <name type="scientific">Argiope bruennichi</name>
    <name type="common">Wasp spider</name>
    <name type="synonym">Aranea bruennichi</name>
    <dbReference type="NCBI Taxonomy" id="94029"/>
    <lineage>
        <taxon>Eukaryota</taxon>
        <taxon>Metazoa</taxon>
        <taxon>Ecdysozoa</taxon>
        <taxon>Arthropoda</taxon>
        <taxon>Chelicerata</taxon>
        <taxon>Arachnida</taxon>
        <taxon>Araneae</taxon>
        <taxon>Araneomorphae</taxon>
        <taxon>Entelegynae</taxon>
        <taxon>Araneoidea</taxon>
        <taxon>Araneidae</taxon>
        <taxon>Argiope</taxon>
    </lineage>
</organism>
<reference evidence="1" key="2">
    <citation type="submission" date="2020-06" db="EMBL/GenBank/DDBJ databases">
        <authorList>
            <person name="Sheffer M."/>
        </authorList>
    </citation>
    <scope>NUCLEOTIDE SEQUENCE</scope>
</reference>
<gene>
    <name evidence="1" type="ORF">HNY73_016035</name>
</gene>
<evidence type="ECO:0000313" key="2">
    <source>
        <dbReference type="Proteomes" id="UP000807504"/>
    </source>
</evidence>
<name>A0A8T0ELG5_ARGBR</name>